<feature type="domain" description="Cytochrome oxidase subunit II copper A binding" evidence="25">
    <location>
        <begin position="132"/>
        <end position="250"/>
    </location>
</feature>
<feature type="transmembrane region" description="Helical" evidence="24">
    <location>
        <begin position="92"/>
        <end position="111"/>
    </location>
</feature>
<evidence type="ECO:0000256" key="8">
    <source>
        <dbReference type="ARBA" id="ARBA00022617"/>
    </source>
</evidence>
<evidence type="ECO:0000256" key="19">
    <source>
        <dbReference type="ARBA" id="ARBA00024688"/>
    </source>
</evidence>
<dbReference type="Pfam" id="PF00116">
    <property type="entry name" value="COX2"/>
    <property type="match status" value="1"/>
</dbReference>
<dbReference type="PANTHER" id="PTHR22888:SF10">
    <property type="entry name" value="CYTOCHROME C OXIDASE SUBUNIT 2"/>
    <property type="match status" value="1"/>
</dbReference>
<evidence type="ECO:0000256" key="22">
    <source>
        <dbReference type="RuleBase" id="RU000456"/>
    </source>
</evidence>
<dbReference type="SUPFAM" id="SSF46626">
    <property type="entry name" value="Cytochrome c"/>
    <property type="match status" value="1"/>
</dbReference>
<evidence type="ECO:0000313" key="29">
    <source>
        <dbReference type="Proteomes" id="UP000064189"/>
    </source>
</evidence>
<dbReference type="InterPro" id="IPR045187">
    <property type="entry name" value="CcO_II"/>
</dbReference>
<name>A0A120GMX5_9BACI</name>
<evidence type="ECO:0000259" key="27">
    <source>
        <dbReference type="PROSITE" id="PS51007"/>
    </source>
</evidence>
<dbReference type="EC" id="7.1.1.9" evidence="4 23"/>
<evidence type="ECO:0000259" key="26">
    <source>
        <dbReference type="PROSITE" id="PS50999"/>
    </source>
</evidence>
<evidence type="ECO:0000256" key="13">
    <source>
        <dbReference type="ARBA" id="ARBA00022967"/>
    </source>
</evidence>
<reference evidence="28 29" key="1">
    <citation type="submission" date="2015-11" db="EMBL/GenBank/DDBJ databases">
        <title>Genome Sequence of Bacillus simplex strain VanAntwerpen2.</title>
        <authorList>
            <person name="Couger M.B."/>
        </authorList>
    </citation>
    <scope>NUCLEOTIDE SEQUENCE [LARGE SCALE GENOMIC DNA]</scope>
    <source>
        <strain evidence="28 29">VanAntwerpen02</strain>
    </source>
</reference>
<proteinExistence type="inferred from homology"/>
<gene>
    <name evidence="28" type="ORF">AS888_00995</name>
</gene>
<dbReference type="Pfam" id="PF02790">
    <property type="entry name" value="COX2_TM"/>
    <property type="match status" value="1"/>
</dbReference>
<dbReference type="PRINTS" id="PR01166">
    <property type="entry name" value="CYCOXIDASEII"/>
</dbReference>
<feature type="domain" description="Cytochrome c" evidence="27">
    <location>
        <begin position="262"/>
        <end position="356"/>
    </location>
</feature>
<dbReference type="PROSITE" id="PS51007">
    <property type="entry name" value="CYTC"/>
    <property type="match status" value="1"/>
</dbReference>
<dbReference type="InterPro" id="IPR036257">
    <property type="entry name" value="Cyt_c_oxidase_su2_TM_sf"/>
</dbReference>
<evidence type="ECO:0000256" key="5">
    <source>
        <dbReference type="ARBA" id="ARBA00015946"/>
    </source>
</evidence>
<evidence type="ECO:0000256" key="14">
    <source>
        <dbReference type="ARBA" id="ARBA00022982"/>
    </source>
</evidence>
<dbReference type="RefSeq" id="WP_061144083.1">
    <property type="nucleotide sequence ID" value="NZ_LNNH01000051.1"/>
</dbReference>
<dbReference type="PROSITE" id="PS50857">
    <property type="entry name" value="COX2_CUA"/>
    <property type="match status" value="1"/>
</dbReference>
<keyword evidence="14 22" id="KW-0249">Electron transport</keyword>
<evidence type="ECO:0000256" key="10">
    <source>
        <dbReference type="ARBA" id="ARBA00022692"/>
    </source>
</evidence>
<evidence type="ECO:0000256" key="11">
    <source>
        <dbReference type="ARBA" id="ARBA00022723"/>
    </source>
</evidence>
<protein>
    <recommendedName>
        <fullName evidence="5 23">Cytochrome c oxidase subunit 2</fullName>
        <ecNumber evidence="4 23">7.1.1.9</ecNumber>
    </recommendedName>
</protein>
<accession>A0A120GMX5</accession>
<evidence type="ECO:0000256" key="4">
    <source>
        <dbReference type="ARBA" id="ARBA00012949"/>
    </source>
</evidence>
<organism evidence="28 29">
    <name type="scientific">Peribacillus simplex</name>
    <dbReference type="NCBI Taxonomy" id="1478"/>
    <lineage>
        <taxon>Bacteria</taxon>
        <taxon>Bacillati</taxon>
        <taxon>Bacillota</taxon>
        <taxon>Bacilli</taxon>
        <taxon>Bacillales</taxon>
        <taxon>Bacillaceae</taxon>
        <taxon>Peribacillus</taxon>
    </lineage>
</organism>
<evidence type="ECO:0000313" key="28">
    <source>
        <dbReference type="EMBL" id="KWW11584.1"/>
    </source>
</evidence>
<dbReference type="InterPro" id="IPR036909">
    <property type="entry name" value="Cyt_c-like_dom_sf"/>
</dbReference>
<evidence type="ECO:0000256" key="24">
    <source>
        <dbReference type="SAM" id="Phobius"/>
    </source>
</evidence>
<evidence type="ECO:0000256" key="20">
    <source>
        <dbReference type="ARBA" id="ARBA00047816"/>
    </source>
</evidence>
<comment type="cofactor">
    <cofactor evidence="1">
        <name>heme c</name>
        <dbReference type="ChEBI" id="CHEBI:61717"/>
    </cofactor>
</comment>
<evidence type="ECO:0000256" key="21">
    <source>
        <dbReference type="PROSITE-ProRule" id="PRU00433"/>
    </source>
</evidence>
<evidence type="ECO:0000256" key="6">
    <source>
        <dbReference type="ARBA" id="ARBA00022448"/>
    </source>
</evidence>
<evidence type="ECO:0000256" key="18">
    <source>
        <dbReference type="ARBA" id="ARBA00023136"/>
    </source>
</evidence>
<dbReference type="InterPro" id="IPR002429">
    <property type="entry name" value="CcO_II-like_C"/>
</dbReference>
<dbReference type="PROSITE" id="PS51257">
    <property type="entry name" value="PROKAR_LIPOPROTEIN"/>
    <property type="match status" value="1"/>
</dbReference>
<keyword evidence="8 21" id="KW-0349">Heme</keyword>
<keyword evidence="13" id="KW-1278">Translocase</keyword>
<dbReference type="InterPro" id="IPR011759">
    <property type="entry name" value="Cyt_c_oxidase_su2_TM_dom"/>
</dbReference>
<dbReference type="FunFam" id="2.60.40.420:FF:000042">
    <property type="entry name" value="Cytochrome c oxidase subunit 2"/>
    <property type="match status" value="1"/>
</dbReference>
<evidence type="ECO:0000256" key="17">
    <source>
        <dbReference type="ARBA" id="ARBA00023008"/>
    </source>
</evidence>
<dbReference type="GO" id="GO:0016491">
    <property type="term" value="F:oxidoreductase activity"/>
    <property type="evidence" value="ECO:0007669"/>
    <property type="project" value="InterPro"/>
</dbReference>
<dbReference type="InterPro" id="IPR008972">
    <property type="entry name" value="Cupredoxin"/>
</dbReference>
<sequence length="360" mass="39964">MKKRLHKWRLFALLGIVGLVLSGCGEPYLSALRPAGDVAQSQFDLLILSTLIMVLVIIVVIVLFVVVLLRFRRKKGDETIPKQIEGSHKLEIIWTVIPILLLIVLAVPTVVTTFDLADTKAMDKKDKDGKTKDALVVNVRANLYWWEFEYPDLGVVTSQDLVVPTDQKVYFNLTASDVKHSFWIPAAGGKMDTNTDGVNKFYLEFDSKKAEDSNNLFYGKCAELCGPSHALMDFKVVPKSKSDFEAWAKDMKSVKEPVVEGDAAKQGEAVFNKSCIGCHAVTPNDSRPEAARQAPNLATFGERQKIAGVLDHTEANVKNWIKDPEKYKPGNTMTGTYGELSDSDIDALAAYLLQLKVEEK</sequence>
<dbReference type="Gene3D" id="1.10.287.90">
    <property type="match status" value="1"/>
</dbReference>
<dbReference type="Gene3D" id="2.60.40.420">
    <property type="entry name" value="Cupredoxins - blue copper proteins"/>
    <property type="match status" value="1"/>
</dbReference>
<dbReference type="SUPFAM" id="SSF81464">
    <property type="entry name" value="Cytochrome c oxidase subunit II-like, transmembrane region"/>
    <property type="match status" value="1"/>
</dbReference>
<evidence type="ECO:0000256" key="7">
    <source>
        <dbReference type="ARBA" id="ARBA00022475"/>
    </source>
</evidence>
<comment type="function">
    <text evidence="19 23">Subunits I and II form the functional core of the enzyme complex. Electrons originating in cytochrome c are transferred via heme a and Cu(A) to the binuclear center formed by heme a3 and Cu(B).</text>
</comment>
<evidence type="ECO:0000256" key="23">
    <source>
        <dbReference type="RuleBase" id="RU004024"/>
    </source>
</evidence>
<keyword evidence="10 22" id="KW-0812">Transmembrane</keyword>
<keyword evidence="29" id="KW-1185">Reference proteome</keyword>
<dbReference type="Proteomes" id="UP000064189">
    <property type="component" value="Unassembled WGS sequence"/>
</dbReference>
<keyword evidence="16 21" id="KW-0408">Iron</keyword>
<evidence type="ECO:0000256" key="3">
    <source>
        <dbReference type="ARBA" id="ARBA00007866"/>
    </source>
</evidence>
<dbReference type="GO" id="GO:0005886">
    <property type="term" value="C:plasma membrane"/>
    <property type="evidence" value="ECO:0007669"/>
    <property type="project" value="UniProtKB-SubCell"/>
</dbReference>
<dbReference type="GO" id="GO:0004129">
    <property type="term" value="F:cytochrome-c oxidase activity"/>
    <property type="evidence" value="ECO:0007669"/>
    <property type="project" value="UniProtKB-EC"/>
</dbReference>
<evidence type="ECO:0000256" key="9">
    <source>
        <dbReference type="ARBA" id="ARBA00022660"/>
    </source>
</evidence>
<evidence type="ECO:0000259" key="25">
    <source>
        <dbReference type="PROSITE" id="PS50857"/>
    </source>
</evidence>
<feature type="transmembrane region" description="Helical" evidence="24">
    <location>
        <begin position="45"/>
        <end position="71"/>
    </location>
</feature>
<keyword evidence="7" id="KW-1003">Cell membrane</keyword>
<dbReference type="PROSITE" id="PS00078">
    <property type="entry name" value="COX2"/>
    <property type="match status" value="1"/>
</dbReference>
<dbReference type="PANTHER" id="PTHR22888">
    <property type="entry name" value="CYTOCHROME C OXIDASE, SUBUNIT II"/>
    <property type="match status" value="1"/>
</dbReference>
<evidence type="ECO:0000256" key="15">
    <source>
        <dbReference type="ARBA" id="ARBA00022989"/>
    </source>
</evidence>
<dbReference type="GO" id="GO:0020037">
    <property type="term" value="F:heme binding"/>
    <property type="evidence" value="ECO:0007669"/>
    <property type="project" value="InterPro"/>
</dbReference>
<keyword evidence="18 24" id="KW-0472">Membrane</keyword>
<dbReference type="SUPFAM" id="SSF49503">
    <property type="entry name" value="Cupredoxins"/>
    <property type="match status" value="1"/>
</dbReference>
<dbReference type="GO" id="GO:0042773">
    <property type="term" value="P:ATP synthesis coupled electron transport"/>
    <property type="evidence" value="ECO:0007669"/>
    <property type="project" value="TreeGrafter"/>
</dbReference>
<dbReference type="InterPro" id="IPR009056">
    <property type="entry name" value="Cyt_c-like_dom"/>
</dbReference>
<dbReference type="AlphaFoldDB" id="A0A120GMX5"/>
<keyword evidence="12" id="KW-0732">Signal</keyword>
<dbReference type="PROSITE" id="PS50999">
    <property type="entry name" value="COX2_TM"/>
    <property type="match status" value="1"/>
</dbReference>
<comment type="cofactor">
    <cofactor evidence="23">
        <name>Cu cation</name>
        <dbReference type="ChEBI" id="CHEBI:23378"/>
    </cofactor>
    <text evidence="23">Binds a copper A center.</text>
</comment>
<keyword evidence="15 24" id="KW-1133">Transmembrane helix</keyword>
<keyword evidence="9 22" id="KW-0679">Respiratory chain</keyword>
<keyword evidence="17 23" id="KW-0186">Copper</keyword>
<comment type="caution">
    <text evidence="28">The sequence shown here is derived from an EMBL/GenBank/DDBJ whole genome shotgun (WGS) entry which is preliminary data.</text>
</comment>
<keyword evidence="6 22" id="KW-0813">Transport</keyword>
<comment type="subcellular location">
    <subcellularLocation>
        <location evidence="2 22">Cell membrane</location>
        <topology evidence="2 22">Multi-pass membrane protein</topology>
    </subcellularLocation>
</comment>
<dbReference type="InterPro" id="IPR014222">
    <property type="entry name" value="Cyt_c_oxidase_su2"/>
</dbReference>
<evidence type="ECO:0000256" key="12">
    <source>
        <dbReference type="ARBA" id="ARBA00022729"/>
    </source>
</evidence>
<dbReference type="GO" id="GO:0005507">
    <property type="term" value="F:copper ion binding"/>
    <property type="evidence" value="ECO:0007669"/>
    <property type="project" value="InterPro"/>
</dbReference>
<dbReference type="InterPro" id="IPR001505">
    <property type="entry name" value="Copper_CuA"/>
</dbReference>
<dbReference type="EMBL" id="LNNH01000051">
    <property type="protein sequence ID" value="KWW11584.1"/>
    <property type="molecule type" value="Genomic_DNA"/>
</dbReference>
<evidence type="ECO:0000256" key="1">
    <source>
        <dbReference type="ARBA" id="ARBA00001926"/>
    </source>
</evidence>
<evidence type="ECO:0000256" key="16">
    <source>
        <dbReference type="ARBA" id="ARBA00023004"/>
    </source>
</evidence>
<comment type="catalytic activity">
    <reaction evidence="20 23">
        <text>4 Fe(II)-[cytochrome c] + O2 + 8 H(+)(in) = 4 Fe(III)-[cytochrome c] + 2 H2O + 4 H(+)(out)</text>
        <dbReference type="Rhea" id="RHEA:11436"/>
        <dbReference type="Rhea" id="RHEA-COMP:10350"/>
        <dbReference type="Rhea" id="RHEA-COMP:14399"/>
        <dbReference type="ChEBI" id="CHEBI:15377"/>
        <dbReference type="ChEBI" id="CHEBI:15378"/>
        <dbReference type="ChEBI" id="CHEBI:15379"/>
        <dbReference type="ChEBI" id="CHEBI:29033"/>
        <dbReference type="ChEBI" id="CHEBI:29034"/>
        <dbReference type="EC" id="7.1.1.9"/>
    </reaction>
</comment>
<dbReference type="NCBIfam" id="TIGR02866">
    <property type="entry name" value="CoxB"/>
    <property type="match status" value="1"/>
</dbReference>
<evidence type="ECO:0000256" key="2">
    <source>
        <dbReference type="ARBA" id="ARBA00004651"/>
    </source>
</evidence>
<comment type="similarity">
    <text evidence="3 22">Belongs to the cytochrome c oxidase subunit 2 family.</text>
</comment>
<keyword evidence="11 21" id="KW-0479">Metal-binding</keyword>
<dbReference type="Pfam" id="PF00034">
    <property type="entry name" value="Cytochrom_C"/>
    <property type="match status" value="1"/>
</dbReference>
<feature type="domain" description="Cytochrome oxidase subunit II transmembrane region profile" evidence="26">
    <location>
        <begin position="23"/>
        <end position="120"/>
    </location>
</feature>